<evidence type="ECO:0000256" key="3">
    <source>
        <dbReference type="ARBA" id="ARBA00022452"/>
    </source>
</evidence>
<feature type="domain" description="TonB-dependent receptor plug" evidence="10">
    <location>
        <begin position="143"/>
        <end position="219"/>
    </location>
</feature>
<accession>A0A081TKX5</accession>
<evidence type="ECO:0000256" key="7">
    <source>
        <dbReference type="ARBA" id="ARBA00023237"/>
    </source>
</evidence>
<keyword evidence="6 8" id="KW-0472">Membrane</keyword>
<dbReference type="RefSeq" id="WP_032536683.1">
    <property type="nucleotide sequence ID" value="NZ_CP036546.1"/>
</dbReference>
<reference evidence="11" key="4">
    <citation type="submission" date="2022-12" db="EMBL/GenBank/DDBJ databases">
        <title>Development of a Multilocus Sequence Typing Scheme for Bacteroides fragilis Based on Whole Genome Sequencing Data and Clinical Application.</title>
        <authorList>
            <person name="Nielsen F.D."/>
            <person name="Justesen U.S."/>
        </authorList>
    </citation>
    <scope>NUCLEOTIDE SEQUENCE</scope>
    <source>
        <strain evidence="11">BF_AM_ODE_DK_2015_4</strain>
    </source>
</reference>
<feature type="chain" id="PRO_5041521165" evidence="9">
    <location>
        <begin position="21"/>
        <end position="771"/>
    </location>
</feature>
<dbReference type="GO" id="GO:0009279">
    <property type="term" value="C:cell outer membrane"/>
    <property type="evidence" value="ECO:0007669"/>
    <property type="project" value="UniProtKB-SubCell"/>
</dbReference>
<evidence type="ECO:0000256" key="5">
    <source>
        <dbReference type="ARBA" id="ARBA00022729"/>
    </source>
</evidence>
<evidence type="ECO:0000256" key="1">
    <source>
        <dbReference type="ARBA" id="ARBA00004571"/>
    </source>
</evidence>
<evidence type="ECO:0000313" key="14">
    <source>
        <dbReference type="Proteomes" id="UP000036847"/>
    </source>
</evidence>
<keyword evidence="4 8" id="KW-0812">Transmembrane</keyword>
<dbReference type="InterPro" id="IPR039426">
    <property type="entry name" value="TonB-dep_rcpt-like"/>
</dbReference>
<dbReference type="Gene3D" id="2.170.130.10">
    <property type="entry name" value="TonB-dependent receptor, plug domain"/>
    <property type="match status" value="1"/>
</dbReference>
<dbReference type="InterPro" id="IPR036942">
    <property type="entry name" value="Beta-barrel_TonB_sf"/>
</dbReference>
<evidence type="ECO:0000313" key="15">
    <source>
        <dbReference type="Proteomes" id="UP000266644"/>
    </source>
</evidence>
<evidence type="ECO:0000256" key="2">
    <source>
        <dbReference type="ARBA" id="ARBA00022448"/>
    </source>
</evidence>
<dbReference type="GO" id="GO:0015344">
    <property type="term" value="F:siderophore uptake transmembrane transporter activity"/>
    <property type="evidence" value="ECO:0007669"/>
    <property type="project" value="TreeGrafter"/>
</dbReference>
<dbReference type="Pfam" id="PF07715">
    <property type="entry name" value="Plug"/>
    <property type="match status" value="1"/>
</dbReference>
<keyword evidence="3 8" id="KW-1134">Transmembrane beta strand</keyword>
<sequence>MKTKYLNLLCLLIINVSVLAQTRKQTINGIIKDSQNGESIPYATIISGEYFTTSNSEGYFSIPTKIQFPFKLEISYIGYETCHVMIEASKQDSTIVIELQPDIINLPEVIIRQKEQLLKQKSLGNVQLDMGKLNQSPLFLGINDPIKLIQFLPGVSGGMEGSSQLNIRGGNSDQTLFLMDGLPIYNQNHAYGFISFINPDAVKSIELYKSGVPSMYGDKLSGFVNLMLKDGNVKQHHQSLSIGPIMGSFTLEGPIKKNKVSYLLTARRSLIDLLYLGASAIGGVNASGVPVASFYDINGKIAWNMTNNSKLSLQVYNGYDDMFNKTKEESFTQDKLNNKYGQGWGTFSSSLKYAVSLRSKLYLSTSLYYTNLNKFDYSNQKITFNNQKAIHKFKNYSKMYEFGLRTNLEQYITTNNTLQYGINLSSQEYQPEQYSIKSADTNLKYGAGSYRLWTASVYVYNEFKKNGWILGTGLRSSLYNNTDRSVFTLEPRINLTKFLGRADKLMLAYDRTSQPTHSIYETNYNMQSDFWVPFKEKNVPTADQLSLGWKNFALTNWELSIEAYYRKMKNLIRINNLENYLDAGIDYSKGTGDAYGMEFMVQYNKNRFSGWFSYTISKSERKFEGKKYPFKYDSPNQINLFLSLTTKKTATKTQRLSMNLQYKTGYPYAVSNVSYPSIGLPMFPNGYPDINTSIVKYIPQEPNTRLKDYFRIDLNYTMEKKLKHGSRIWQFSLLNVTGHKNPYSIYRNNSGQYKAFVLIPFMPSFSYTRYF</sequence>
<keyword evidence="2 8" id="KW-0813">Transport</keyword>
<evidence type="ECO:0000256" key="8">
    <source>
        <dbReference type="PROSITE-ProRule" id="PRU01360"/>
    </source>
</evidence>
<dbReference type="InterPro" id="IPR012910">
    <property type="entry name" value="Plug_dom"/>
</dbReference>
<dbReference type="OrthoDB" id="9803050at2"/>
<feature type="signal peptide" evidence="9">
    <location>
        <begin position="1"/>
        <end position="20"/>
    </location>
</feature>
<comment type="similarity">
    <text evidence="8">Belongs to the TonB-dependent receptor family.</text>
</comment>
<dbReference type="AlphaFoldDB" id="A0A081TKX5"/>
<dbReference type="Proteomes" id="UP000266644">
    <property type="component" value="Unassembled WGS sequence"/>
</dbReference>
<dbReference type="SUPFAM" id="SSF49464">
    <property type="entry name" value="Carboxypeptidase regulatory domain-like"/>
    <property type="match status" value="1"/>
</dbReference>
<evidence type="ECO:0000313" key="12">
    <source>
        <dbReference type="EMBL" id="QCQ46094.1"/>
    </source>
</evidence>
<dbReference type="PANTHER" id="PTHR30069">
    <property type="entry name" value="TONB-DEPENDENT OUTER MEMBRANE RECEPTOR"/>
    <property type="match status" value="1"/>
</dbReference>
<dbReference type="EMBL" id="QRJE01000004">
    <property type="protein sequence ID" value="RHH15513.1"/>
    <property type="molecule type" value="Genomic_DNA"/>
</dbReference>
<evidence type="ECO:0000256" key="6">
    <source>
        <dbReference type="ARBA" id="ARBA00023136"/>
    </source>
</evidence>
<proteinExistence type="inferred from homology"/>
<dbReference type="PROSITE" id="PS52016">
    <property type="entry name" value="TONB_DEPENDENT_REC_3"/>
    <property type="match status" value="1"/>
</dbReference>
<name>A0A081TKX5_BACFG</name>
<evidence type="ECO:0000313" key="11">
    <source>
        <dbReference type="EMBL" id="MCZ2687840.1"/>
    </source>
</evidence>
<dbReference type="Pfam" id="PF13715">
    <property type="entry name" value="CarbopepD_reg_2"/>
    <property type="match status" value="1"/>
</dbReference>
<evidence type="ECO:0000256" key="9">
    <source>
        <dbReference type="SAM" id="SignalP"/>
    </source>
</evidence>
<dbReference type="PANTHER" id="PTHR30069:SF29">
    <property type="entry name" value="HEMOGLOBIN AND HEMOGLOBIN-HAPTOGLOBIN-BINDING PROTEIN 1-RELATED"/>
    <property type="match status" value="1"/>
</dbReference>
<keyword evidence="7 8" id="KW-0998">Cell outer membrane</keyword>
<reference evidence="13 15" key="2">
    <citation type="submission" date="2018-08" db="EMBL/GenBank/DDBJ databases">
        <title>A genome reference for cultivated species of the human gut microbiota.</title>
        <authorList>
            <person name="Zou Y."/>
            <person name="Xue W."/>
            <person name="Luo G."/>
        </authorList>
    </citation>
    <scope>NUCLEOTIDE SEQUENCE [LARGE SCALE GENOMIC DNA]</scope>
    <source>
        <strain evidence="13 15">AM18-6</strain>
    </source>
</reference>
<reference evidence="12 14" key="3">
    <citation type="submission" date="2019-03" db="EMBL/GenBank/DDBJ databases">
        <title>Complete genome assembly of MDR B. fragilis.</title>
        <authorList>
            <person name="Sydenham T.V."/>
            <person name="Hasman H."/>
            <person name="Justesen U.S."/>
        </authorList>
    </citation>
    <scope>NUCLEOTIDE SEQUENCE [LARGE SCALE GENOMIC DNA]</scope>
    <source>
        <strain evidence="12 14">DCMSKEJBY0001B</strain>
    </source>
</reference>
<protein>
    <submittedName>
        <fullName evidence="13">TonB-dependent receptor</fullName>
    </submittedName>
</protein>
<dbReference type="Gene3D" id="2.40.170.20">
    <property type="entry name" value="TonB-dependent receptor, beta-barrel domain"/>
    <property type="match status" value="1"/>
</dbReference>
<dbReference type="InterPro" id="IPR037066">
    <property type="entry name" value="Plug_dom_sf"/>
</dbReference>
<dbReference type="Proteomes" id="UP001079672">
    <property type="component" value="Unassembled WGS sequence"/>
</dbReference>
<dbReference type="EMBL" id="JAPTZU010000005">
    <property type="protein sequence ID" value="MCZ2687840.1"/>
    <property type="molecule type" value="Genomic_DNA"/>
</dbReference>
<dbReference type="SUPFAM" id="SSF56935">
    <property type="entry name" value="Porins"/>
    <property type="match status" value="1"/>
</dbReference>
<gene>
    <name evidence="13" type="ORF">DW228_03210</name>
    <name evidence="12" type="ORF">EC80_015130</name>
    <name evidence="11" type="ORF">O1433_10060</name>
</gene>
<keyword evidence="5 9" id="KW-0732">Signal</keyword>
<evidence type="ECO:0000256" key="4">
    <source>
        <dbReference type="ARBA" id="ARBA00022692"/>
    </source>
</evidence>
<dbReference type="GO" id="GO:0044718">
    <property type="term" value="P:siderophore transmembrane transport"/>
    <property type="evidence" value="ECO:0007669"/>
    <property type="project" value="TreeGrafter"/>
</dbReference>
<organism evidence="13 15">
    <name type="scientific">Bacteroides fragilis</name>
    <dbReference type="NCBI Taxonomy" id="817"/>
    <lineage>
        <taxon>Bacteria</taxon>
        <taxon>Pseudomonadati</taxon>
        <taxon>Bacteroidota</taxon>
        <taxon>Bacteroidia</taxon>
        <taxon>Bacteroidales</taxon>
        <taxon>Bacteroidaceae</taxon>
        <taxon>Bacteroides</taxon>
    </lineage>
</organism>
<dbReference type="InterPro" id="IPR008969">
    <property type="entry name" value="CarboxyPept-like_regulatory"/>
</dbReference>
<reference evidence="12" key="1">
    <citation type="book" date="2014" name="THE 24TH EUROPEAN CONGRESS OF CLINICAL MICROBIOLOGY AND INFECTIOUS DISEASES" publisher="ECCMID 2014" city="Barcelona, Spain">
        <title>Identification of resistance genes in three multidrug-resistant Bacteroides fragilis isolates by whole genome sequencing.</title>
        <editorList>
            <person name="Unknown"/>
            <person name="A."/>
        </editorList>
        <authorList>
            <person name="Sydenham T.V."/>
            <person name="Hasman H."/>
            <person name="Wang M."/>
            <person name="Soki J."/>
            <person name="Nagy E."/>
            <person name="Justesen U.S."/>
        </authorList>
    </citation>
    <scope>NUCLEOTIDE SEQUENCE</scope>
    <source>
        <strain evidence="12">DCMSKEJBY0001B</strain>
    </source>
</reference>
<keyword evidence="13" id="KW-0675">Receptor</keyword>
<dbReference type="Proteomes" id="UP000036847">
    <property type="component" value="Chromosome"/>
</dbReference>
<evidence type="ECO:0000313" key="13">
    <source>
        <dbReference type="EMBL" id="RHH15513.1"/>
    </source>
</evidence>
<comment type="subcellular location">
    <subcellularLocation>
        <location evidence="1 8">Cell outer membrane</location>
        <topology evidence="1 8">Multi-pass membrane protein</topology>
    </subcellularLocation>
</comment>
<dbReference type="EMBL" id="CP036546">
    <property type="protein sequence ID" value="QCQ46094.1"/>
    <property type="molecule type" value="Genomic_DNA"/>
</dbReference>
<evidence type="ECO:0000259" key="10">
    <source>
        <dbReference type="Pfam" id="PF07715"/>
    </source>
</evidence>